<dbReference type="RefSeq" id="WP_083161590.1">
    <property type="nucleotide sequence ID" value="NZ_MVHF01000004.1"/>
</dbReference>
<evidence type="ECO:0000313" key="1">
    <source>
        <dbReference type="EMBL" id="ORA38112.1"/>
    </source>
</evidence>
<reference evidence="1 2" key="1">
    <citation type="submission" date="2017-02" db="EMBL/GenBank/DDBJ databases">
        <title>The new phylogeny of genus Mycobacterium.</title>
        <authorList>
            <person name="Tortoli E."/>
            <person name="Trovato A."/>
            <person name="Cirillo D.M."/>
        </authorList>
    </citation>
    <scope>NUCLEOTIDE SEQUENCE [LARGE SCALE GENOMIC DNA]</scope>
    <source>
        <strain evidence="1 2">RW6</strain>
    </source>
</reference>
<proteinExistence type="predicted"/>
<dbReference type="STRING" id="1927124.BST13_05815"/>
<name>A0A1X0B711_9MYCO</name>
<comment type="caution">
    <text evidence="1">The sequence shown here is derived from an EMBL/GenBank/DDBJ whole genome shotgun (WGS) entry which is preliminary data.</text>
</comment>
<keyword evidence="2" id="KW-1185">Reference proteome</keyword>
<protein>
    <recommendedName>
        <fullName evidence="3">Head-to-tail adaptor</fullName>
    </recommendedName>
</protein>
<dbReference type="EMBL" id="MVHF01000004">
    <property type="protein sequence ID" value="ORA38112.1"/>
    <property type="molecule type" value="Genomic_DNA"/>
</dbReference>
<accession>A0A1X0B711</accession>
<dbReference type="OrthoDB" id="3340404at2"/>
<sequence length="252" mass="27472">MPFVWPIDRTCLPELPVLPDTPTADEQAAYDVALAQRNGAEDLAVQVLWALSGRQFGVWETTVRPCPINVSLSGYEMPWAQPFVLTLDEGHWFNWPCGCIGSCTLSGPRVVHLPGPVDEITAVTIDGVALDPSEYQLEGNVLYRKGASWPRQDLGRPLGESSTWSVTYTRGNPVPAGVDRLGGLLAKEFLAACGGGKCRLPRNVRNVSRQGVTYEVYDPRDIYANGKTGLAEVDLWLAAVNPNRLAEAPEVL</sequence>
<evidence type="ECO:0008006" key="3">
    <source>
        <dbReference type="Google" id="ProtNLM"/>
    </source>
</evidence>
<organism evidence="1 2">
    <name type="scientific">Mycobacterium aquaticum</name>
    <dbReference type="NCBI Taxonomy" id="1927124"/>
    <lineage>
        <taxon>Bacteria</taxon>
        <taxon>Bacillati</taxon>
        <taxon>Actinomycetota</taxon>
        <taxon>Actinomycetes</taxon>
        <taxon>Mycobacteriales</taxon>
        <taxon>Mycobacteriaceae</taxon>
        <taxon>Mycobacterium</taxon>
    </lineage>
</organism>
<evidence type="ECO:0000313" key="2">
    <source>
        <dbReference type="Proteomes" id="UP000192448"/>
    </source>
</evidence>
<dbReference type="AlphaFoldDB" id="A0A1X0B711"/>
<gene>
    <name evidence="1" type="ORF">BST13_05815</name>
</gene>
<dbReference type="Proteomes" id="UP000192448">
    <property type="component" value="Unassembled WGS sequence"/>
</dbReference>